<feature type="compositionally biased region" description="Gly residues" evidence="1">
    <location>
        <begin position="68"/>
        <end position="215"/>
    </location>
</feature>
<dbReference type="EMBL" id="CP032364">
    <property type="protein sequence ID" value="AYB00840.1"/>
    <property type="molecule type" value="Genomic_DNA"/>
</dbReference>
<dbReference type="OrthoDB" id="2063661at2"/>
<protein>
    <submittedName>
        <fullName evidence="2">Choline-binding protein A</fullName>
    </submittedName>
</protein>
<dbReference type="AlphaFoldDB" id="A0A385Q4M2"/>
<evidence type="ECO:0000313" key="2">
    <source>
        <dbReference type="EMBL" id="AYB00840.1"/>
    </source>
</evidence>
<gene>
    <name evidence="2" type="ORF">D4A81_09735</name>
</gene>
<sequence length="386" mass="38376">MTWLSLDNTEFTATLYDAGVVYVVKPVQVYSAYMYQYNSANDIKVLVGVNYPLYTIVCTRKNPSGSGTTPGGSGTTPGGSGTTPGGSGTTPGGSGTTPGGSGTTPGGSGTTPGGSGTTPGGSGTIPGGSGTTPGGSGTTPGGSGTTPGGSGTTPGGSGTTPGGSGTAPGGSGTTPGGSGTTPGGSGTTPGGSGTTPGGSGTTPGGSGTTPGGSGTTPGESGTTTPGVVVIPGRTVGSGSTVGSSGTGKVERSHNSGSGRGIGHKAIGKGSSGIGSPLKQGWILENNNWYYYSGTTRDTLKKGWHLDPQDGKWYYLNPLDGVMFIGWHNIGEKWYFFNNYTTNWTWELRNGEWYFKNIENSRPLGSMYTNEKTPDGFKVDKNGEYIR</sequence>
<feature type="compositionally biased region" description="Low complexity" evidence="1">
    <location>
        <begin position="234"/>
        <end position="247"/>
    </location>
</feature>
<keyword evidence="3" id="KW-1185">Reference proteome</keyword>
<organism evidence="2 3">
    <name type="scientific">Lachnoanaerobaculum umeaense</name>
    <dbReference type="NCBI Taxonomy" id="617123"/>
    <lineage>
        <taxon>Bacteria</taxon>
        <taxon>Bacillati</taxon>
        <taxon>Bacillota</taxon>
        <taxon>Clostridia</taxon>
        <taxon>Lachnospirales</taxon>
        <taxon>Lachnospiraceae</taxon>
        <taxon>Lachnoanaerobaculum</taxon>
    </lineage>
</organism>
<dbReference type="KEGG" id="lua:D4A81_09735"/>
<proteinExistence type="predicted"/>
<dbReference type="Proteomes" id="UP000265562">
    <property type="component" value="Chromosome"/>
</dbReference>
<feature type="compositionally biased region" description="Low complexity" evidence="1">
    <location>
        <begin position="216"/>
        <end position="226"/>
    </location>
</feature>
<dbReference type="Gene3D" id="2.10.270.10">
    <property type="entry name" value="Cholin Binding"/>
    <property type="match status" value="1"/>
</dbReference>
<evidence type="ECO:0000313" key="3">
    <source>
        <dbReference type="Proteomes" id="UP000265562"/>
    </source>
</evidence>
<evidence type="ECO:0000256" key="1">
    <source>
        <dbReference type="SAM" id="MobiDB-lite"/>
    </source>
</evidence>
<accession>A0A385Q4M2</accession>
<dbReference type="SUPFAM" id="SSF69360">
    <property type="entry name" value="Cell wall binding repeat"/>
    <property type="match status" value="1"/>
</dbReference>
<reference evidence="2 3" key="1">
    <citation type="submission" date="2018-09" db="EMBL/GenBank/DDBJ databases">
        <title>Genome sequencing of Lachnoanaerobaculum umeaense DSM 23576.</title>
        <authorList>
            <person name="Kook J.-K."/>
            <person name="Park S.-N."/>
            <person name="Lim Y.K."/>
        </authorList>
    </citation>
    <scope>NUCLEOTIDE SEQUENCE [LARGE SCALE GENOMIC DNA]</scope>
    <source>
        <strain evidence="3">DSM 23576 \ CCUG 58757</strain>
    </source>
</reference>
<feature type="region of interest" description="Disordered" evidence="1">
    <location>
        <begin position="61"/>
        <end position="270"/>
    </location>
</feature>
<name>A0A385Q4M2_9FIRM</name>